<evidence type="ECO:0000313" key="2">
    <source>
        <dbReference type="Proteomes" id="UP001301728"/>
    </source>
</evidence>
<dbReference type="RefSeq" id="WP_323272042.1">
    <property type="nucleotide sequence ID" value="NZ_JAYGHT010000129.1"/>
</dbReference>
<protein>
    <submittedName>
        <fullName evidence="1">Uncharacterized protein</fullName>
    </submittedName>
</protein>
<name>A0ABU5U319_9CYAN</name>
<gene>
    <name evidence="1" type="ORF">VB854_18985</name>
</gene>
<organism evidence="1 2">
    <name type="scientific">Limnoraphis robusta CCNP1315</name>
    <dbReference type="NCBI Taxonomy" id="3110306"/>
    <lineage>
        <taxon>Bacteria</taxon>
        <taxon>Bacillati</taxon>
        <taxon>Cyanobacteriota</taxon>
        <taxon>Cyanophyceae</taxon>
        <taxon>Oscillatoriophycideae</taxon>
        <taxon>Oscillatoriales</taxon>
        <taxon>Sirenicapillariaceae</taxon>
        <taxon>Limnoraphis</taxon>
    </lineage>
</organism>
<sequence>MSKGLETSRLQQALDIVESLSIEEQDLIVEILTKRLQRNRRENLLQEIQEIRQEASEGMITVGSVDYFLRELDTL</sequence>
<dbReference type="EMBL" id="JAYGHT010000129">
    <property type="protein sequence ID" value="MEA5521028.1"/>
    <property type="molecule type" value="Genomic_DNA"/>
</dbReference>
<accession>A0ABU5U319</accession>
<evidence type="ECO:0000313" key="1">
    <source>
        <dbReference type="EMBL" id="MEA5521028.1"/>
    </source>
</evidence>
<dbReference type="Proteomes" id="UP001301728">
    <property type="component" value="Unassembled WGS sequence"/>
</dbReference>
<comment type="caution">
    <text evidence="1">The sequence shown here is derived from an EMBL/GenBank/DDBJ whole genome shotgun (WGS) entry which is preliminary data.</text>
</comment>
<reference evidence="1 2" key="1">
    <citation type="submission" date="2023-12" db="EMBL/GenBank/DDBJ databases">
        <title>Baltic Sea Cyanobacteria.</title>
        <authorList>
            <person name="Delbaje E."/>
            <person name="Fewer D.P."/>
            <person name="Shishido T.K."/>
        </authorList>
    </citation>
    <scope>NUCLEOTIDE SEQUENCE [LARGE SCALE GENOMIC DNA]</scope>
    <source>
        <strain evidence="1 2">CCNP 1315</strain>
    </source>
</reference>
<proteinExistence type="predicted"/>
<keyword evidence="2" id="KW-1185">Reference proteome</keyword>